<reference evidence="2 3" key="1">
    <citation type="submission" date="2020-08" db="EMBL/GenBank/DDBJ databases">
        <title>Plant Genome Project.</title>
        <authorList>
            <person name="Zhang R.-G."/>
        </authorList>
    </citation>
    <scope>NUCLEOTIDE SEQUENCE [LARGE SCALE GENOMIC DNA]</scope>
    <source>
        <tissue evidence="2">Rhizome</tissue>
    </source>
</reference>
<proteinExistence type="predicted"/>
<organism evidence="2 3">
    <name type="scientific">Zingiber officinale</name>
    <name type="common">Ginger</name>
    <name type="synonym">Amomum zingiber</name>
    <dbReference type="NCBI Taxonomy" id="94328"/>
    <lineage>
        <taxon>Eukaryota</taxon>
        <taxon>Viridiplantae</taxon>
        <taxon>Streptophyta</taxon>
        <taxon>Embryophyta</taxon>
        <taxon>Tracheophyta</taxon>
        <taxon>Spermatophyta</taxon>
        <taxon>Magnoliopsida</taxon>
        <taxon>Liliopsida</taxon>
        <taxon>Zingiberales</taxon>
        <taxon>Zingiberaceae</taxon>
        <taxon>Zingiber</taxon>
    </lineage>
</organism>
<name>A0A8J5KCB8_ZINOF</name>
<dbReference type="Proteomes" id="UP000734854">
    <property type="component" value="Unassembled WGS sequence"/>
</dbReference>
<evidence type="ECO:0000256" key="1">
    <source>
        <dbReference type="SAM" id="MobiDB-lite"/>
    </source>
</evidence>
<feature type="region of interest" description="Disordered" evidence="1">
    <location>
        <begin position="1"/>
        <end position="22"/>
    </location>
</feature>
<protein>
    <submittedName>
        <fullName evidence="2">Uncharacterized protein</fullName>
    </submittedName>
</protein>
<evidence type="ECO:0000313" key="2">
    <source>
        <dbReference type="EMBL" id="KAG6477496.1"/>
    </source>
</evidence>
<keyword evidence="3" id="KW-1185">Reference proteome</keyword>
<gene>
    <name evidence="2" type="ORF">ZIOFF_066763</name>
</gene>
<sequence>MCGLRRNEARVKVDQTSGEKSKYGVLTQEKSKYGDLARRSPSRELGTGEVQVWKLGMGGQRGLGSSFSGLGSQVQGYKGVECLYTSSELPSAGSAAVGHP</sequence>
<comment type="caution">
    <text evidence="2">The sequence shown here is derived from an EMBL/GenBank/DDBJ whole genome shotgun (WGS) entry which is preliminary data.</text>
</comment>
<dbReference type="AlphaFoldDB" id="A0A8J5KCB8"/>
<dbReference type="EMBL" id="JACMSC010000018">
    <property type="protein sequence ID" value="KAG6477496.1"/>
    <property type="molecule type" value="Genomic_DNA"/>
</dbReference>
<accession>A0A8J5KCB8</accession>
<evidence type="ECO:0000313" key="3">
    <source>
        <dbReference type="Proteomes" id="UP000734854"/>
    </source>
</evidence>